<dbReference type="Pfam" id="PF18263">
    <property type="entry name" value="WHD_MCM6"/>
    <property type="match status" value="1"/>
</dbReference>
<keyword evidence="4" id="KW-0547">Nucleotide-binding</keyword>
<keyword evidence="4" id="KW-0347">Helicase</keyword>
<evidence type="ECO:0000256" key="4">
    <source>
        <dbReference type="ARBA" id="ARBA00022806"/>
    </source>
</evidence>
<evidence type="ECO:0000256" key="6">
    <source>
        <dbReference type="ARBA" id="ARBA00073751"/>
    </source>
</evidence>
<evidence type="ECO:0000256" key="3">
    <source>
        <dbReference type="ARBA" id="ARBA00022705"/>
    </source>
</evidence>
<keyword evidence="4" id="KW-0067">ATP-binding</keyword>
<accession>A0A4Y7Q7T6</accession>
<keyword evidence="4" id="KW-0378">Hydrolase</keyword>
<evidence type="ECO:0000256" key="2">
    <source>
        <dbReference type="ARBA" id="ARBA00008010"/>
    </source>
</evidence>
<dbReference type="Proteomes" id="UP000294933">
    <property type="component" value="Unassembled WGS sequence"/>
</dbReference>
<dbReference type="InterPro" id="IPR041024">
    <property type="entry name" value="Mcm6_C"/>
</dbReference>
<protein>
    <recommendedName>
        <fullName evidence="6 7">DNA replication licensing factor MCM6</fullName>
    </recommendedName>
    <alternativeName>
        <fullName evidence="6 7">DNA replication licensing factor MCM6</fullName>
    </alternativeName>
    <alternativeName>
        <fullName evidence="8">Minichromosome maintenance protein 6</fullName>
    </alternativeName>
</protein>
<evidence type="ECO:0000313" key="12">
    <source>
        <dbReference type="Proteomes" id="UP000294933"/>
    </source>
</evidence>
<dbReference type="GO" id="GO:0042555">
    <property type="term" value="C:MCM complex"/>
    <property type="evidence" value="ECO:0007669"/>
    <property type="project" value="UniProtKB-ARBA"/>
</dbReference>
<dbReference type="AlphaFoldDB" id="A0A4Y7Q7T6"/>
<feature type="compositionally biased region" description="Polar residues" evidence="9">
    <location>
        <begin position="27"/>
        <end position="41"/>
    </location>
</feature>
<dbReference type="VEuPathDB" id="FungiDB:BD410DRAFT_747455"/>
<organism evidence="11 12">
    <name type="scientific">Rickenella mellea</name>
    <dbReference type="NCBI Taxonomy" id="50990"/>
    <lineage>
        <taxon>Eukaryota</taxon>
        <taxon>Fungi</taxon>
        <taxon>Dikarya</taxon>
        <taxon>Basidiomycota</taxon>
        <taxon>Agaricomycotina</taxon>
        <taxon>Agaricomycetes</taxon>
        <taxon>Hymenochaetales</taxon>
        <taxon>Rickenellaceae</taxon>
        <taxon>Rickenella</taxon>
    </lineage>
</organism>
<keyword evidence="3" id="KW-0235">DNA replication</keyword>
<reference evidence="11 12" key="1">
    <citation type="submission" date="2018-06" db="EMBL/GenBank/DDBJ databases">
        <title>A transcriptomic atlas of mushroom development highlights an independent origin of complex multicellularity.</title>
        <authorList>
            <consortium name="DOE Joint Genome Institute"/>
            <person name="Krizsan K."/>
            <person name="Almasi E."/>
            <person name="Merenyi Z."/>
            <person name="Sahu N."/>
            <person name="Viragh M."/>
            <person name="Koszo T."/>
            <person name="Mondo S."/>
            <person name="Kiss B."/>
            <person name="Balint B."/>
            <person name="Kues U."/>
            <person name="Barry K."/>
            <person name="Hegedus J.C."/>
            <person name="Henrissat B."/>
            <person name="Johnson J."/>
            <person name="Lipzen A."/>
            <person name="Ohm R."/>
            <person name="Nagy I."/>
            <person name="Pangilinan J."/>
            <person name="Yan J."/>
            <person name="Xiong Y."/>
            <person name="Grigoriev I.V."/>
            <person name="Hibbett D.S."/>
            <person name="Nagy L.G."/>
        </authorList>
    </citation>
    <scope>NUCLEOTIDE SEQUENCE [LARGE SCALE GENOMIC DNA]</scope>
    <source>
        <strain evidence="11 12">SZMC22713</strain>
    </source>
</reference>
<sequence>MASNAADGIKLEPQSDGSLSHVEDTPESPTENATTEPQHQPQAPPKRIYKITHDQYMQMQSVLVMHVSDAEKRLSKGIGRDELIDWYLELKEQELQSIEDLVYEKGLIGKVLKKLVKDNYLMEIRGDCQETLPESMDTSESDSNLPDGSTLRVSYMVHPSVNTDLSPFD</sequence>
<evidence type="ECO:0000256" key="1">
    <source>
        <dbReference type="ARBA" id="ARBA00004123"/>
    </source>
</evidence>
<dbReference type="STRING" id="50990.A0A4Y7Q7T6"/>
<evidence type="ECO:0000256" key="7">
    <source>
        <dbReference type="ARBA" id="ARBA00074937"/>
    </source>
</evidence>
<evidence type="ECO:0000256" key="8">
    <source>
        <dbReference type="ARBA" id="ARBA00078178"/>
    </source>
</evidence>
<feature type="region of interest" description="Disordered" evidence="9">
    <location>
        <begin position="1"/>
        <end position="45"/>
    </location>
</feature>
<dbReference type="FunFam" id="1.20.58.870:FF:000002">
    <property type="entry name" value="DNA helicase"/>
    <property type="match status" value="1"/>
</dbReference>
<name>A0A4Y7Q7T6_9AGAM</name>
<dbReference type="GO" id="GO:0004386">
    <property type="term" value="F:helicase activity"/>
    <property type="evidence" value="ECO:0007669"/>
    <property type="project" value="UniProtKB-KW"/>
</dbReference>
<keyword evidence="5" id="KW-0539">Nucleus</keyword>
<dbReference type="Gene3D" id="1.20.58.870">
    <property type="match status" value="1"/>
</dbReference>
<keyword evidence="12" id="KW-1185">Reference proteome</keyword>
<evidence type="ECO:0000256" key="9">
    <source>
        <dbReference type="SAM" id="MobiDB-lite"/>
    </source>
</evidence>
<gene>
    <name evidence="11" type="ORF">BD410DRAFT_747455</name>
</gene>
<proteinExistence type="inferred from homology"/>
<dbReference type="GO" id="GO:0005634">
    <property type="term" value="C:nucleus"/>
    <property type="evidence" value="ECO:0007669"/>
    <property type="project" value="UniProtKB-SubCell"/>
</dbReference>
<dbReference type="GO" id="GO:0006260">
    <property type="term" value="P:DNA replication"/>
    <property type="evidence" value="ECO:0007669"/>
    <property type="project" value="UniProtKB-KW"/>
</dbReference>
<evidence type="ECO:0000259" key="10">
    <source>
        <dbReference type="Pfam" id="PF18263"/>
    </source>
</evidence>
<dbReference type="OrthoDB" id="3261550at2759"/>
<feature type="domain" description="Mcm6 C-terminal winged-helix" evidence="10">
    <location>
        <begin position="49"/>
        <end position="162"/>
    </location>
</feature>
<dbReference type="EMBL" id="ML170172">
    <property type="protein sequence ID" value="TDL22900.1"/>
    <property type="molecule type" value="Genomic_DNA"/>
</dbReference>
<evidence type="ECO:0000313" key="11">
    <source>
        <dbReference type="EMBL" id="TDL22900.1"/>
    </source>
</evidence>
<evidence type="ECO:0000256" key="5">
    <source>
        <dbReference type="ARBA" id="ARBA00023242"/>
    </source>
</evidence>
<comment type="subcellular location">
    <subcellularLocation>
        <location evidence="1">Nucleus</location>
    </subcellularLocation>
</comment>
<comment type="similarity">
    <text evidence="2">Belongs to the MCM family.</text>
</comment>